<evidence type="ECO:0000313" key="8">
    <source>
        <dbReference type="Proteomes" id="UP001597380"/>
    </source>
</evidence>
<dbReference type="Pfam" id="PF00158">
    <property type="entry name" value="Sigma54_activat"/>
    <property type="match status" value="1"/>
</dbReference>
<evidence type="ECO:0000256" key="3">
    <source>
        <dbReference type="ARBA" id="ARBA00023015"/>
    </source>
</evidence>
<dbReference type="Gene3D" id="3.40.50.300">
    <property type="entry name" value="P-loop containing nucleotide triphosphate hydrolases"/>
    <property type="match status" value="1"/>
</dbReference>
<dbReference type="Pfam" id="PF06490">
    <property type="entry name" value="FleQ"/>
    <property type="match status" value="1"/>
</dbReference>
<keyword evidence="4" id="KW-0238">DNA-binding</keyword>
<keyword evidence="5" id="KW-0804">Transcription</keyword>
<dbReference type="InterPro" id="IPR010518">
    <property type="entry name" value="FleQ"/>
</dbReference>
<keyword evidence="3" id="KW-0805">Transcription regulation</keyword>
<dbReference type="PRINTS" id="PR01590">
    <property type="entry name" value="HTHFIS"/>
</dbReference>
<gene>
    <name evidence="7" type="ORF">ACFSJ3_02385</name>
</gene>
<dbReference type="InterPro" id="IPR002078">
    <property type="entry name" value="Sigma_54_int"/>
</dbReference>
<dbReference type="EMBL" id="JBHUHT010000007">
    <property type="protein sequence ID" value="MFD2094816.1"/>
    <property type="molecule type" value="Genomic_DNA"/>
</dbReference>
<dbReference type="Gene3D" id="1.10.8.60">
    <property type="match status" value="1"/>
</dbReference>
<dbReference type="PROSITE" id="PS50045">
    <property type="entry name" value="SIGMA54_INTERACT_4"/>
    <property type="match status" value="1"/>
</dbReference>
<dbReference type="Pfam" id="PF02954">
    <property type="entry name" value="HTH_8"/>
    <property type="match status" value="1"/>
</dbReference>
<dbReference type="Pfam" id="PF25601">
    <property type="entry name" value="AAA_lid_14"/>
    <property type="match status" value="1"/>
</dbReference>
<dbReference type="InterPro" id="IPR011006">
    <property type="entry name" value="CheY-like_superfamily"/>
</dbReference>
<dbReference type="CDD" id="cd00009">
    <property type="entry name" value="AAA"/>
    <property type="match status" value="1"/>
</dbReference>
<organism evidence="7 8">
    <name type="scientific">Corallincola platygyrae</name>
    <dbReference type="NCBI Taxonomy" id="1193278"/>
    <lineage>
        <taxon>Bacteria</taxon>
        <taxon>Pseudomonadati</taxon>
        <taxon>Pseudomonadota</taxon>
        <taxon>Gammaproteobacteria</taxon>
        <taxon>Alteromonadales</taxon>
        <taxon>Psychromonadaceae</taxon>
        <taxon>Corallincola</taxon>
    </lineage>
</organism>
<dbReference type="InterPro" id="IPR003593">
    <property type="entry name" value="AAA+_ATPase"/>
</dbReference>
<evidence type="ECO:0000313" key="7">
    <source>
        <dbReference type="EMBL" id="MFD2094816.1"/>
    </source>
</evidence>
<sequence length="480" mass="53878">MQGLSDVLVIDDNNERRAQLDLLLGFIGESCRVTGSDNLALINSEDSWRAVIIGDIADEEPLEFIQRLASVHPLQPYILLGDDGGVELPNLVGSLEMPFSYSKMTEVIHRCQDYHRKRPGGKPQTASQTKLFRSLVGRSDAIAQVRQLIEQVSVTDANVLVLGDSGTGKEVVARNIHYLSARRDGPFVPVNCGAIPAELLESELFGHEKGAFTGAITSRKGRFELAQGGTLFLDEIGDMPLNMQVKLLRVLQERVFERVGSAKLVTADVRIVAATHRNLEGMISDGGFREDLYYRLNVFPIEMPALCERQDDIPLLLQELVSRLEAEHSAAIRFTDKAIDSLMLHPWSGNVRELSNLVERLVILYPNGVVDVNDLPPKYRHIEVEEYEPVYSEEVLERESLNALFREDAEPLIGEAQVPHELPEEGINLKEMLSDIETDYIQQALVRQDWVVARAAEQLGMRRTTLVEKMRKYSIARDDE</sequence>
<dbReference type="Gene3D" id="3.40.50.2300">
    <property type="match status" value="1"/>
</dbReference>
<dbReference type="SUPFAM" id="SSF52540">
    <property type="entry name" value="P-loop containing nucleoside triphosphate hydrolases"/>
    <property type="match status" value="1"/>
</dbReference>
<evidence type="ECO:0000256" key="2">
    <source>
        <dbReference type="ARBA" id="ARBA00022840"/>
    </source>
</evidence>
<dbReference type="PROSITE" id="PS00676">
    <property type="entry name" value="SIGMA54_INTERACT_2"/>
    <property type="match status" value="1"/>
</dbReference>
<evidence type="ECO:0000256" key="5">
    <source>
        <dbReference type="ARBA" id="ARBA00023163"/>
    </source>
</evidence>
<dbReference type="InterPro" id="IPR009057">
    <property type="entry name" value="Homeodomain-like_sf"/>
</dbReference>
<dbReference type="Proteomes" id="UP001597380">
    <property type="component" value="Unassembled WGS sequence"/>
</dbReference>
<accession>A0ABW4XH25</accession>
<dbReference type="SUPFAM" id="SSF46689">
    <property type="entry name" value="Homeodomain-like"/>
    <property type="match status" value="1"/>
</dbReference>
<proteinExistence type="predicted"/>
<evidence type="ECO:0000259" key="6">
    <source>
        <dbReference type="PROSITE" id="PS50045"/>
    </source>
</evidence>
<name>A0ABW4XH25_9GAMM</name>
<keyword evidence="1" id="KW-0547">Nucleotide-binding</keyword>
<evidence type="ECO:0000256" key="4">
    <source>
        <dbReference type="ARBA" id="ARBA00023125"/>
    </source>
</evidence>
<protein>
    <submittedName>
        <fullName evidence="7">Sigma-54 dependent transcriptional regulator</fullName>
    </submittedName>
</protein>
<dbReference type="RefSeq" id="WP_345338187.1">
    <property type="nucleotide sequence ID" value="NZ_BAABLI010000004.1"/>
</dbReference>
<keyword evidence="8" id="KW-1185">Reference proteome</keyword>
<feature type="domain" description="Sigma-54 factor interaction" evidence="6">
    <location>
        <begin position="135"/>
        <end position="363"/>
    </location>
</feature>
<dbReference type="SMART" id="SM00382">
    <property type="entry name" value="AAA"/>
    <property type="match status" value="1"/>
</dbReference>
<dbReference type="PANTHER" id="PTHR32071:SF117">
    <property type="entry name" value="PTS-DEPENDENT DIHYDROXYACETONE KINASE OPERON REGULATORY PROTEIN-RELATED"/>
    <property type="match status" value="1"/>
</dbReference>
<dbReference type="InterPro" id="IPR025662">
    <property type="entry name" value="Sigma_54_int_dom_ATP-bd_1"/>
</dbReference>
<dbReference type="PROSITE" id="PS00675">
    <property type="entry name" value="SIGMA54_INTERACT_1"/>
    <property type="match status" value="1"/>
</dbReference>
<dbReference type="SUPFAM" id="SSF52172">
    <property type="entry name" value="CheY-like"/>
    <property type="match status" value="1"/>
</dbReference>
<evidence type="ECO:0000256" key="1">
    <source>
        <dbReference type="ARBA" id="ARBA00022741"/>
    </source>
</evidence>
<dbReference type="InterPro" id="IPR002197">
    <property type="entry name" value="HTH_Fis"/>
</dbReference>
<comment type="caution">
    <text evidence="7">The sequence shown here is derived from an EMBL/GenBank/DDBJ whole genome shotgun (WGS) entry which is preliminary data.</text>
</comment>
<keyword evidence="2" id="KW-0067">ATP-binding</keyword>
<dbReference type="PANTHER" id="PTHR32071">
    <property type="entry name" value="TRANSCRIPTIONAL REGULATORY PROTEIN"/>
    <property type="match status" value="1"/>
</dbReference>
<reference evidence="8" key="1">
    <citation type="journal article" date="2019" name="Int. J. Syst. Evol. Microbiol.">
        <title>The Global Catalogue of Microorganisms (GCM) 10K type strain sequencing project: providing services to taxonomists for standard genome sequencing and annotation.</title>
        <authorList>
            <consortium name="The Broad Institute Genomics Platform"/>
            <consortium name="The Broad Institute Genome Sequencing Center for Infectious Disease"/>
            <person name="Wu L."/>
            <person name="Ma J."/>
        </authorList>
    </citation>
    <scope>NUCLEOTIDE SEQUENCE [LARGE SCALE GENOMIC DNA]</scope>
    <source>
        <strain evidence="8">CGMCC 1.10992</strain>
    </source>
</reference>
<dbReference type="InterPro" id="IPR027417">
    <property type="entry name" value="P-loop_NTPase"/>
</dbReference>
<dbReference type="Gene3D" id="1.10.10.60">
    <property type="entry name" value="Homeodomain-like"/>
    <property type="match status" value="1"/>
</dbReference>
<dbReference type="InterPro" id="IPR025943">
    <property type="entry name" value="Sigma_54_int_dom_ATP-bd_2"/>
</dbReference>
<dbReference type="InterPro" id="IPR058031">
    <property type="entry name" value="AAA_lid_NorR"/>
</dbReference>